<dbReference type="Gene3D" id="3.40.50.300">
    <property type="entry name" value="P-loop containing nucleotide triphosphate hydrolases"/>
    <property type="match status" value="2"/>
</dbReference>
<dbReference type="GO" id="GO:0003723">
    <property type="term" value="F:RNA binding"/>
    <property type="evidence" value="ECO:0007669"/>
    <property type="project" value="UniProtKB-UniRule"/>
</dbReference>
<dbReference type="InterPro" id="IPR011545">
    <property type="entry name" value="DEAD/DEAH_box_helicase_dom"/>
</dbReference>
<evidence type="ECO:0000256" key="2">
    <source>
        <dbReference type="ARBA" id="ARBA00022517"/>
    </source>
</evidence>
<feature type="region of interest" description="Disordered" evidence="10">
    <location>
        <begin position="801"/>
        <end position="820"/>
    </location>
</feature>
<dbReference type="InterPro" id="IPR027417">
    <property type="entry name" value="P-loop_NTPase"/>
</dbReference>
<comment type="catalytic activity">
    <reaction evidence="9">
        <text>ATP + H2O = ADP + phosphate + H(+)</text>
        <dbReference type="Rhea" id="RHEA:13065"/>
        <dbReference type="ChEBI" id="CHEBI:15377"/>
        <dbReference type="ChEBI" id="CHEBI:15378"/>
        <dbReference type="ChEBI" id="CHEBI:30616"/>
        <dbReference type="ChEBI" id="CHEBI:43474"/>
        <dbReference type="ChEBI" id="CHEBI:456216"/>
        <dbReference type="EC" id="3.6.4.13"/>
    </reaction>
</comment>
<dbReference type="Pfam" id="PF00270">
    <property type="entry name" value="DEAD"/>
    <property type="match status" value="1"/>
</dbReference>
<sequence length="820" mass="90393">MDDDGILLNFSTTPKVAKAPAVKHGNTRGVPKTHTAKSAVPATVNSETAAPSTEAPATEEESAAAAASGLAPGTKVLHGRAQIASSLFSSNPIIPTTYRKKVVSTREGASNAPTDSSTFTGIGIQSDLADHLVNKFNVTTPTNVQAKAIPVLMGPASPLHKEDVDVVVQAETGSGKTLTYLLPIVNRLISASTAPKDAIKQSEQPFGDRMVGTVAIILTPTRELAQQVLGVLTTLVNLPRPKDENARRLHWIVPGIVIGGDSKAKEKARLRKGVNVLVSTPGRLLDHLENTKSFDISNLKWLVLDEADRLLDLGFEETLKKIMTIIDERTKQGGSAKYKQLMTSKFWPKKRQTVLCSATLRDDVKELAGWSLENPAFVSGTDSKRDASAVLRTDTTMTEANHEEAEEMKFTTPNQLKQSYTIVPAKLRLITLLALLRSCFYDKRQKKSINSKVIVFFSCCDSVDFHYDLFAHAGKPILDEDSDDENDDEDDETKIMKKALDKIVGKGEAKKFSKQLTGNNKNFKSNRSDEVAPAADERDDKKGKKAVEEASQISTLLLEKPVFRLHGDLNQQVRSQTFAEFSKAKSGVLFCTDVAARGLDLPNVDRIIQYDVPTDLKDYVHRAGRTARLGKAGEAMLFLLPSEMDYLDILKAQDLFPESVTMETILKNIAEHQDDFQTPAQDLQNTMENYILSDESHVMLARKAFWSTCRAYATHPAAEKHIFHVKRLHLGHLAKSFALREAPSNIHEKTKGKKRKDAKNERMPGMKKFEGKEKPTGPRKNINNPLKRNFDHAGEFAIASASSLLEGPTTKKKKKNNGKK</sequence>
<dbReference type="Proteomes" id="UP000469890">
    <property type="component" value="Unassembled WGS sequence"/>
</dbReference>
<evidence type="ECO:0000256" key="10">
    <source>
        <dbReference type="SAM" id="MobiDB-lite"/>
    </source>
</evidence>
<keyword evidence="4 9" id="KW-0547">Nucleotide-binding</keyword>
<name>A0A8H4F254_MUCCL</name>
<evidence type="ECO:0000256" key="5">
    <source>
        <dbReference type="ARBA" id="ARBA00022801"/>
    </source>
</evidence>
<feature type="compositionally biased region" description="Basic residues" evidence="10">
    <location>
        <begin position="810"/>
        <end position="820"/>
    </location>
</feature>
<dbReference type="SUPFAM" id="SSF52540">
    <property type="entry name" value="P-loop containing nucleoside triphosphate hydrolases"/>
    <property type="match status" value="1"/>
</dbReference>
<evidence type="ECO:0000256" key="4">
    <source>
        <dbReference type="ARBA" id="ARBA00022741"/>
    </source>
</evidence>
<dbReference type="InterPro" id="IPR000629">
    <property type="entry name" value="RNA-helicase_DEAD-box_CS"/>
</dbReference>
<comment type="domain">
    <text evidence="9">The Q motif is unique to and characteristic of the DEAD box family of RNA helicases and controls ATP binding and hydrolysis.</text>
</comment>
<dbReference type="PROSITE" id="PS51192">
    <property type="entry name" value="HELICASE_ATP_BIND_1"/>
    <property type="match status" value="1"/>
</dbReference>
<dbReference type="SMART" id="SM00490">
    <property type="entry name" value="HELICc"/>
    <property type="match status" value="1"/>
</dbReference>
<feature type="domain" description="Helicase ATP-binding" evidence="11">
    <location>
        <begin position="157"/>
        <end position="378"/>
    </location>
</feature>
<dbReference type="InterPro" id="IPR001650">
    <property type="entry name" value="Helicase_C-like"/>
</dbReference>
<evidence type="ECO:0000259" key="11">
    <source>
        <dbReference type="PROSITE" id="PS51192"/>
    </source>
</evidence>
<keyword evidence="8 9" id="KW-0694">RNA-binding</keyword>
<dbReference type="SMART" id="SM00487">
    <property type="entry name" value="DEXDc"/>
    <property type="match status" value="1"/>
</dbReference>
<feature type="region of interest" description="Disordered" evidence="10">
    <location>
        <begin position="518"/>
        <end position="545"/>
    </location>
</feature>
<dbReference type="AlphaFoldDB" id="A0A8H4F254"/>
<keyword evidence="6 9" id="KW-0347">Helicase</keyword>
<evidence type="ECO:0000259" key="12">
    <source>
        <dbReference type="PROSITE" id="PS51194"/>
    </source>
</evidence>
<keyword evidence="5 9" id="KW-0378">Hydrolase</keyword>
<feature type="region of interest" description="Disordered" evidence="10">
    <location>
        <begin position="19"/>
        <end position="66"/>
    </location>
</feature>
<proteinExistence type="inferred from homology"/>
<feature type="compositionally biased region" description="Basic and acidic residues" evidence="10">
    <location>
        <begin position="758"/>
        <end position="776"/>
    </location>
</feature>
<dbReference type="InterPro" id="IPR014001">
    <property type="entry name" value="Helicase_ATP-bd"/>
</dbReference>
<evidence type="ECO:0000256" key="9">
    <source>
        <dbReference type="RuleBase" id="RU365068"/>
    </source>
</evidence>
<evidence type="ECO:0000256" key="3">
    <source>
        <dbReference type="ARBA" id="ARBA00022552"/>
    </source>
</evidence>
<comment type="function">
    <text evidence="9">RNA helicase.</text>
</comment>
<dbReference type="InterPro" id="IPR025313">
    <property type="entry name" value="SPB4-like_CTE"/>
</dbReference>
<accession>A0A8H4F254</accession>
<comment type="subcellular location">
    <subcellularLocation>
        <location evidence="1">Nucleus</location>
        <location evidence="1">Nucleolus</location>
    </subcellularLocation>
</comment>
<feature type="region of interest" description="Disordered" evidence="10">
    <location>
        <begin position="742"/>
        <end position="788"/>
    </location>
</feature>
<comment type="similarity">
    <text evidence="9">Belongs to the DEAD box helicase family.</text>
</comment>
<keyword evidence="7 9" id="KW-0067">ATP-binding</keyword>
<dbReference type="SMART" id="SM01178">
    <property type="entry name" value="DUF4217"/>
    <property type="match status" value="1"/>
</dbReference>
<dbReference type="EC" id="3.6.4.13" evidence="9"/>
<feature type="compositionally biased region" description="Basic and acidic residues" evidence="10">
    <location>
        <begin position="526"/>
        <end position="545"/>
    </location>
</feature>
<evidence type="ECO:0000313" key="13">
    <source>
        <dbReference type="EMBL" id="KAF1803221.1"/>
    </source>
</evidence>
<comment type="caution">
    <text evidence="13">The sequence shown here is derived from an EMBL/GenBank/DDBJ whole genome shotgun (WGS) entry which is preliminary data.</text>
</comment>
<evidence type="ECO:0000256" key="7">
    <source>
        <dbReference type="ARBA" id="ARBA00022840"/>
    </source>
</evidence>
<dbReference type="GO" id="GO:0005524">
    <property type="term" value="F:ATP binding"/>
    <property type="evidence" value="ECO:0007669"/>
    <property type="project" value="UniProtKB-UniRule"/>
</dbReference>
<gene>
    <name evidence="13" type="ORF">FB192DRAFT_1367103</name>
</gene>
<organism evidence="13 14">
    <name type="scientific">Mucor circinelloides f. lusitanicus</name>
    <name type="common">Mucor racemosus var. lusitanicus</name>
    <dbReference type="NCBI Taxonomy" id="29924"/>
    <lineage>
        <taxon>Eukaryota</taxon>
        <taxon>Fungi</taxon>
        <taxon>Fungi incertae sedis</taxon>
        <taxon>Mucoromycota</taxon>
        <taxon>Mucoromycotina</taxon>
        <taxon>Mucoromycetes</taxon>
        <taxon>Mucorales</taxon>
        <taxon>Mucorineae</taxon>
        <taxon>Mucoraceae</taxon>
        <taxon>Mucor</taxon>
    </lineage>
</organism>
<dbReference type="PROSITE" id="PS51194">
    <property type="entry name" value="HELICASE_CTER"/>
    <property type="match status" value="1"/>
</dbReference>
<evidence type="ECO:0000256" key="1">
    <source>
        <dbReference type="ARBA" id="ARBA00004604"/>
    </source>
</evidence>
<dbReference type="GO" id="GO:0005730">
    <property type="term" value="C:nucleolus"/>
    <property type="evidence" value="ECO:0007669"/>
    <property type="project" value="UniProtKB-SubCell"/>
</dbReference>
<reference evidence="13 14" key="1">
    <citation type="submission" date="2019-09" db="EMBL/GenBank/DDBJ databases">
        <authorList>
            <consortium name="DOE Joint Genome Institute"/>
            <person name="Mondo S.J."/>
            <person name="Navarro-Mendoza M.I."/>
            <person name="Perez-Arques C."/>
            <person name="Panchal S."/>
            <person name="Nicolas F.E."/>
            <person name="Ganguly P."/>
            <person name="Pangilinan J."/>
            <person name="Grigoriev I."/>
            <person name="Heitman J."/>
            <person name="Sanya K."/>
            <person name="Garre V."/>
        </authorList>
    </citation>
    <scope>NUCLEOTIDE SEQUENCE [LARGE SCALE GENOMIC DNA]</scope>
    <source>
        <strain evidence="13 14">MU402</strain>
    </source>
</reference>
<dbReference type="Pfam" id="PF13959">
    <property type="entry name" value="CTE_SPB4"/>
    <property type="match status" value="1"/>
</dbReference>
<dbReference type="PROSITE" id="PS00039">
    <property type="entry name" value="DEAD_ATP_HELICASE"/>
    <property type="match status" value="1"/>
</dbReference>
<dbReference type="CDD" id="cd17949">
    <property type="entry name" value="DEADc_DDX31"/>
    <property type="match status" value="1"/>
</dbReference>
<keyword evidence="2" id="KW-0690">Ribosome biogenesis</keyword>
<evidence type="ECO:0000256" key="8">
    <source>
        <dbReference type="ARBA" id="ARBA00022884"/>
    </source>
</evidence>
<dbReference type="GO" id="GO:0016787">
    <property type="term" value="F:hydrolase activity"/>
    <property type="evidence" value="ECO:0007669"/>
    <property type="project" value="UniProtKB-KW"/>
</dbReference>
<protein>
    <recommendedName>
        <fullName evidence="9">ATP-dependent RNA helicase</fullName>
        <ecNumber evidence="9">3.6.4.13</ecNumber>
    </recommendedName>
</protein>
<dbReference type="CDD" id="cd18787">
    <property type="entry name" value="SF2_C_DEAD"/>
    <property type="match status" value="1"/>
</dbReference>
<dbReference type="EMBL" id="JAAECE010000003">
    <property type="protein sequence ID" value="KAF1803221.1"/>
    <property type="molecule type" value="Genomic_DNA"/>
</dbReference>
<evidence type="ECO:0000256" key="6">
    <source>
        <dbReference type="ARBA" id="ARBA00022806"/>
    </source>
</evidence>
<dbReference type="GO" id="GO:0006364">
    <property type="term" value="P:rRNA processing"/>
    <property type="evidence" value="ECO:0007669"/>
    <property type="project" value="UniProtKB-KW"/>
</dbReference>
<feature type="compositionally biased region" description="Low complexity" evidence="10">
    <location>
        <begin position="46"/>
        <end position="56"/>
    </location>
</feature>
<evidence type="ECO:0000313" key="14">
    <source>
        <dbReference type="Proteomes" id="UP000469890"/>
    </source>
</evidence>
<feature type="domain" description="Helicase C-terminal" evidence="12">
    <location>
        <begin position="495"/>
        <end position="691"/>
    </location>
</feature>
<keyword evidence="3" id="KW-0698">rRNA processing</keyword>
<dbReference type="Pfam" id="PF00271">
    <property type="entry name" value="Helicase_C"/>
    <property type="match status" value="1"/>
</dbReference>
<dbReference type="GO" id="GO:0003724">
    <property type="term" value="F:RNA helicase activity"/>
    <property type="evidence" value="ECO:0007669"/>
    <property type="project" value="UniProtKB-EC"/>
</dbReference>
<dbReference type="PANTHER" id="PTHR24031">
    <property type="entry name" value="RNA HELICASE"/>
    <property type="match status" value="1"/>
</dbReference>